<keyword evidence="2" id="KW-0819">tRNA processing</keyword>
<feature type="domain" description="DUF2428" evidence="5">
    <location>
        <begin position="1184"/>
        <end position="1452"/>
    </location>
</feature>
<name>A0A6A7FT53_9CRUS</name>
<dbReference type="PANTHER" id="PTHR14387:SF7">
    <property type="entry name" value="THYROID ADENOMA-ASSOCIATED PROTEIN"/>
    <property type="match status" value="1"/>
</dbReference>
<dbReference type="PANTHER" id="PTHR14387">
    <property type="entry name" value="THADA/DEATH RECEPTOR INTERACTING PROTEIN"/>
    <property type="match status" value="1"/>
</dbReference>
<dbReference type="EMBL" id="IACT01002354">
    <property type="protein sequence ID" value="LAC21638.1"/>
    <property type="molecule type" value="mRNA"/>
</dbReference>
<evidence type="ECO:0000259" key="5">
    <source>
        <dbReference type="Pfam" id="PF10350"/>
    </source>
</evidence>
<dbReference type="GO" id="GO:0030488">
    <property type="term" value="P:tRNA methylation"/>
    <property type="evidence" value="ECO:0007669"/>
    <property type="project" value="TreeGrafter"/>
</dbReference>
<evidence type="ECO:0000313" key="8">
    <source>
        <dbReference type="EMBL" id="LAC21638.1"/>
    </source>
</evidence>
<accession>A0A6A7FT53</accession>
<dbReference type="Pfam" id="PF25150">
    <property type="entry name" value="TPR_Trm732"/>
    <property type="match status" value="1"/>
</dbReference>
<comment type="similarity">
    <text evidence="1">Belongs to the THADA family.</text>
</comment>
<proteinExistence type="evidence at transcript level"/>
<sequence>MDDQTTILKKNKVRVCNIIPIIINMPNCAELKDLQLLCNQLQNPSNGSSQAVAVTQIVEACSNDTDVRFTVGLQILTAALLQCPLKTNLSGKILGCLNRMRQSRVSLYEKEATRILLSCIDCSNEERSDDHGCSNATNSSNPEKLCQMLTIIQKTGLFQATTADSRQATGNVKNSKQIAGSKQTNKSVQKNNEVNGIHLVQDVSVLTKEQLQDFKNNSLQLNHVSMQQDLSNKQSQNSMLQNHNSMEQNNLSSQQNYFGIQQNNTSIHENNFLQQANESLSRDGPTYADSYAALSNVGIIRYADDERACLAKIKTEVHEALCKAVASTLDTLFHAAFDNSGYYVSASASQQALHQLLTCLMHYMQPLVVVVPPTAGVTSACFGTETSSTGACVDTSLTTASVVISASGVSSAGTDVATPMTTAADIVGISATGVNSAFTTSASNIKTTAVSAGGDSTTAAAAGTAARRGSYTHTPRLSSYNNRHIVTIMRVILSILNSSNSTLDLRLISGQLFAVLAKFCKKGPLVIIEAMTDMQNTSKETIDTFSICDNNVTLPVLLKLGRLALFHGVLCTIPANQLFITRVTVGKSDSYEKSRVLGMVILEQTLQLGHSSDDSELVLSCARLLNHWTLRVLSDENNSNLMVNLIPVDGEFEIRLLEHLWFTWEHYLDRVKHTTHETFMNLLEMRRIGLCENAEKYFMLLIQKQMHQVPQKKSSVNAVKCLIKHVSVRKVLANYSELPSLLVKSLCDFSRAGCSAELLKALFSKHATEVSIETWQNYWIPTLFDKFTADMMTYGFEVLVKNLLLANPACVSFVIDFLLNESGDLNYDRSMLLHSCVKVIRNSKECNIETSKEYSSAGSSERTWRNLLPYSAIRSGLVHVDERVQISTFGLLCESKKTAEAFETEELQLILFFFDYGFNIDVPSQRQVLLSFAKKLFIRVRESTNAFRRLLESKKKRDALSLPSNDCENVDENVAAYTEFCRQLFQLLLSNLHSSSSYPRRVCSLSLLQLFQDIVLNNQIVDVLNLRDLNCNTVYIHTLIDCFNDNYESNKLMALELLQNNTNVYGLILEKDVVAISSCAIEMASSCKPTDSLTASYLFKCIQDHPLLSKALNDSRYFQCLSSSLFICEELLSRLEDEVATAKLDLLEATSSKPMYGLLSCIRSVLNDVKTQDFKNNHKEWTCFISKLIDICFMARNTVRTIVENDSPEGNIPMDLSILQTVVSKSIGSEGNEANIVLSSECSPQVFNKAKSVSAQMLLICAWRTVKEISLIFGYLLHALPLPPAQTAAIDVATITQIGEYFLSVLAETKHRGAFEQAYTGFLMLCDRLWLCKQKQLNTLPEKWLLDVLQAIEAETEEKFCATRRSAGVPFIIQALLSTEPTTHGNIHLKKTIATLLSYAASKTQNKSYTRLHAFNILRALYKDTNLGDVVIPYVSDGVKAAIDGFSCTWWSIRNSATLLFAALITRMLGVKKIKDDLHSKNAMSGLVFFRRFPDLYGYLLDKLKAGACDILEGKLTASLYPVLLLLARLSPAPLEGVTSSICLANFVPFVISCTKSQIFQLRVLASRALGPLVTVNHLKKTLSVLCDQACSAKQNEVHGALLSILQLLGSFCSRVTSEEQKSCILSDLTSLVALATHENPCLLTQAVAVDLFSILLQQKWLAGNSEVFASLYQCTLKQVCHHTSNYEIMKHVPGFTHYEKSANTFLLEQSKIRSNNDSEELILTLLLSSQSAEVRTLAMNDILQRTTKLSTLDKYYNKLMERADYHDCRIAMYKIASRMLKISNVNTDDASEVIKENVRRNILSHQLQLLSGSVLCRTDDNLQVQEEELKYIIILLPDLIIQAKQITEVEFMQRVCSGLLEWSDCSEHTTVVRRNAATAAVMLLHHWLMMYTHHNTAGVQQQPNELVLCSLLECVIQQLQDDDNDVRCEAAKCWSTLLALASSNAYYHHHHSETPAQQQPDRGPLDEHSWSCRLSPKVCSPDSGTPGVTLHQQKPGNVSRYYNKNPSVLREVSGDGLNTFPALIVNAAGKAVIAAVGTDLTLGDILMQITAMRPAQVLYALLHFIGNIGSRALLSLLFTLCLKENNPAKFGLTEDDDRAFDKGEANIHAEEVILSGHAAEVLSTIPDIKQAMIDAAVVSPHIFVVSSEGNSNKCIDPCYFVTELPAQITVSLFLEVLSKEILYVSAQLAERCVSLPQFYSTADVWLVRLARRAALWAPLYRSCYDAHQQSSDVEKILPSMEKLLVMPSLQTALVQKISKYFFQSCDINAR</sequence>
<feature type="region of interest" description="Disordered" evidence="4">
    <location>
        <begin position="168"/>
        <end position="187"/>
    </location>
</feature>
<evidence type="ECO:0000259" key="7">
    <source>
        <dbReference type="Pfam" id="PF25151"/>
    </source>
</evidence>
<evidence type="ECO:0000256" key="1">
    <source>
        <dbReference type="ARBA" id="ARBA00010409"/>
    </source>
</evidence>
<dbReference type="Pfam" id="PF10350">
    <property type="entry name" value="DUF2428"/>
    <property type="match status" value="1"/>
</dbReference>
<feature type="domain" description="tRNA (32-2'-O)-methyltransferase regulator THADA-like C-terminal TPR repeats region" evidence="7">
    <location>
        <begin position="1454"/>
        <end position="1608"/>
    </location>
</feature>
<evidence type="ECO:0000256" key="4">
    <source>
        <dbReference type="SAM" id="MobiDB-lite"/>
    </source>
</evidence>
<evidence type="ECO:0000256" key="2">
    <source>
        <dbReference type="ARBA" id="ARBA00022694"/>
    </source>
</evidence>
<dbReference type="InterPro" id="IPR056843">
    <property type="entry name" value="THADA-like_TPR"/>
</dbReference>
<dbReference type="InterPro" id="IPR056842">
    <property type="entry name" value="THADA-like_TPR_C"/>
</dbReference>
<dbReference type="SUPFAM" id="SSF48371">
    <property type="entry name" value="ARM repeat"/>
    <property type="match status" value="1"/>
</dbReference>
<dbReference type="Pfam" id="PF25151">
    <property type="entry name" value="TPR_Trm732_C"/>
    <property type="match status" value="1"/>
</dbReference>
<reference evidence="8" key="1">
    <citation type="submission" date="2017-11" db="EMBL/GenBank/DDBJ databases">
        <title>The sensing device of the deep-sea amphipod.</title>
        <authorList>
            <person name="Kobayashi H."/>
            <person name="Nagahama T."/>
            <person name="Arai W."/>
            <person name="Sasagawa Y."/>
            <person name="Umeda M."/>
            <person name="Hayashi T."/>
            <person name="Nikaido I."/>
            <person name="Watanabe H."/>
            <person name="Oguri K."/>
            <person name="Kitazato H."/>
            <person name="Fujioka K."/>
            <person name="Kido Y."/>
            <person name="Takami H."/>
        </authorList>
    </citation>
    <scope>NUCLEOTIDE SEQUENCE</scope>
    <source>
        <tissue evidence="8">Whole body</tissue>
    </source>
</reference>
<dbReference type="InterPro" id="IPR051954">
    <property type="entry name" value="tRNA_methyltransferase_THADA"/>
</dbReference>
<evidence type="ECO:0000259" key="6">
    <source>
        <dbReference type="Pfam" id="PF25150"/>
    </source>
</evidence>
<protein>
    <recommendedName>
        <fullName evidence="3">tRNA (32-2'-O)-methyltransferase regulator THADA</fullName>
    </recommendedName>
</protein>
<organism evidence="8">
    <name type="scientific">Hirondellea gigas</name>
    <dbReference type="NCBI Taxonomy" id="1518452"/>
    <lineage>
        <taxon>Eukaryota</taxon>
        <taxon>Metazoa</taxon>
        <taxon>Ecdysozoa</taxon>
        <taxon>Arthropoda</taxon>
        <taxon>Crustacea</taxon>
        <taxon>Multicrustacea</taxon>
        <taxon>Malacostraca</taxon>
        <taxon>Eumalacostraca</taxon>
        <taxon>Peracarida</taxon>
        <taxon>Amphipoda</taxon>
        <taxon>Amphilochidea</taxon>
        <taxon>Lysianassida</taxon>
        <taxon>Lysianassidira</taxon>
        <taxon>Lysianassoidea</taxon>
        <taxon>Lysianassidae</taxon>
        <taxon>Hirondellea</taxon>
    </lineage>
</organism>
<dbReference type="InterPro" id="IPR019442">
    <property type="entry name" value="THADA/TRM732_DUF2428"/>
</dbReference>
<feature type="domain" description="tRNA (32-2'-O)-methyltransferase regulator THADA-like TPR repeats region" evidence="6">
    <location>
        <begin position="775"/>
        <end position="1051"/>
    </location>
</feature>
<evidence type="ECO:0000256" key="3">
    <source>
        <dbReference type="ARBA" id="ARBA00035698"/>
    </source>
</evidence>
<dbReference type="GO" id="GO:0005829">
    <property type="term" value="C:cytosol"/>
    <property type="evidence" value="ECO:0007669"/>
    <property type="project" value="TreeGrafter"/>
</dbReference>
<dbReference type="InterPro" id="IPR016024">
    <property type="entry name" value="ARM-type_fold"/>
</dbReference>